<dbReference type="SUPFAM" id="SSF54534">
    <property type="entry name" value="FKBP-like"/>
    <property type="match status" value="1"/>
</dbReference>
<feature type="domain" description="PPIase FKBP-type" evidence="6">
    <location>
        <begin position="19"/>
        <end position="104"/>
    </location>
</feature>
<dbReference type="GO" id="GO:0003755">
    <property type="term" value="F:peptidyl-prolyl cis-trans isomerase activity"/>
    <property type="evidence" value="ECO:0007669"/>
    <property type="project" value="UniProtKB-KW"/>
</dbReference>
<keyword evidence="4 5" id="KW-0413">Isomerase</keyword>
<evidence type="ECO:0000256" key="1">
    <source>
        <dbReference type="ARBA" id="ARBA00000971"/>
    </source>
</evidence>
<evidence type="ECO:0000256" key="3">
    <source>
        <dbReference type="ARBA" id="ARBA00023110"/>
    </source>
</evidence>
<name>D3AY15_HETP5</name>
<evidence type="ECO:0000313" key="7">
    <source>
        <dbReference type="EMBL" id="EFA85842.1"/>
    </source>
</evidence>
<protein>
    <recommendedName>
        <fullName evidence="2 5">peptidylprolyl isomerase</fullName>
        <ecNumber evidence="2 5">5.2.1.8</ecNumber>
    </recommendedName>
</protein>
<dbReference type="AlphaFoldDB" id="D3AY15"/>
<comment type="caution">
    <text evidence="7">The sequence shown here is derived from an EMBL/GenBank/DDBJ whole genome shotgun (WGS) entry which is preliminary data.</text>
</comment>
<dbReference type="Proteomes" id="UP000001396">
    <property type="component" value="Unassembled WGS sequence"/>
</dbReference>
<dbReference type="InterPro" id="IPR001179">
    <property type="entry name" value="PPIase_FKBP_dom"/>
</dbReference>
<keyword evidence="8" id="KW-1185">Reference proteome</keyword>
<dbReference type="RefSeq" id="XP_020437948.1">
    <property type="nucleotide sequence ID" value="XM_020572090.1"/>
</dbReference>
<dbReference type="EMBL" id="ADBJ01000004">
    <property type="protein sequence ID" value="EFA85842.1"/>
    <property type="molecule type" value="Genomic_DNA"/>
</dbReference>
<comment type="catalytic activity">
    <reaction evidence="1 5">
        <text>[protein]-peptidylproline (omega=180) = [protein]-peptidylproline (omega=0)</text>
        <dbReference type="Rhea" id="RHEA:16237"/>
        <dbReference type="Rhea" id="RHEA-COMP:10747"/>
        <dbReference type="Rhea" id="RHEA-COMP:10748"/>
        <dbReference type="ChEBI" id="CHEBI:83833"/>
        <dbReference type="ChEBI" id="CHEBI:83834"/>
        <dbReference type="EC" id="5.2.1.8"/>
    </reaction>
</comment>
<keyword evidence="3 5" id="KW-0697">Rotamase</keyword>
<sequence length="104" mass="11250">MGLDIKVIKEGNGVKPVKGNVVAVQYKGSLTNGYVFDQSFHPFKFKLGVGEVIDGWDLGILKMSVGEKAILTMTGDLAYGEEGSEPDIPPNSTLIFEVELLSFN</sequence>
<proteinExistence type="predicted"/>
<dbReference type="PANTHER" id="PTHR43811">
    <property type="entry name" value="FKBP-TYPE PEPTIDYL-PROLYL CIS-TRANS ISOMERASE FKPA"/>
    <property type="match status" value="1"/>
</dbReference>
<dbReference type="GeneID" id="31356603"/>
<evidence type="ECO:0000313" key="8">
    <source>
        <dbReference type="Proteomes" id="UP000001396"/>
    </source>
</evidence>
<dbReference type="PROSITE" id="PS50059">
    <property type="entry name" value="FKBP_PPIASE"/>
    <property type="match status" value="1"/>
</dbReference>
<evidence type="ECO:0000256" key="5">
    <source>
        <dbReference type="PROSITE-ProRule" id="PRU00277"/>
    </source>
</evidence>
<dbReference type="InParanoid" id="D3AY15"/>
<dbReference type="STRING" id="670386.D3AY15"/>
<organism evidence="7 8">
    <name type="scientific">Heterostelium pallidum (strain ATCC 26659 / Pp 5 / PN500)</name>
    <name type="common">Cellular slime mold</name>
    <name type="synonym">Polysphondylium pallidum</name>
    <dbReference type="NCBI Taxonomy" id="670386"/>
    <lineage>
        <taxon>Eukaryota</taxon>
        <taxon>Amoebozoa</taxon>
        <taxon>Evosea</taxon>
        <taxon>Eumycetozoa</taxon>
        <taxon>Dictyostelia</taxon>
        <taxon>Acytosteliales</taxon>
        <taxon>Acytosteliaceae</taxon>
        <taxon>Heterostelium</taxon>
    </lineage>
</organism>
<dbReference type="Pfam" id="PF00254">
    <property type="entry name" value="FKBP_C"/>
    <property type="match status" value="1"/>
</dbReference>
<gene>
    <name evidence="7" type="ORF">PPL_01073</name>
</gene>
<evidence type="ECO:0000259" key="6">
    <source>
        <dbReference type="PROSITE" id="PS50059"/>
    </source>
</evidence>
<dbReference type="PANTHER" id="PTHR43811:SF19">
    <property type="entry name" value="39 KDA FK506-BINDING NUCLEAR PROTEIN"/>
    <property type="match status" value="1"/>
</dbReference>
<evidence type="ECO:0000256" key="2">
    <source>
        <dbReference type="ARBA" id="ARBA00013194"/>
    </source>
</evidence>
<dbReference type="OMA" id="IRKMYIN"/>
<dbReference type="Gene3D" id="3.10.50.40">
    <property type="match status" value="1"/>
</dbReference>
<accession>D3AY15</accession>
<dbReference type="EC" id="5.2.1.8" evidence="2 5"/>
<evidence type="ECO:0000256" key="4">
    <source>
        <dbReference type="ARBA" id="ARBA00023235"/>
    </source>
</evidence>
<dbReference type="InterPro" id="IPR046357">
    <property type="entry name" value="PPIase_dom_sf"/>
</dbReference>
<reference evidence="7 8" key="1">
    <citation type="journal article" date="2011" name="Genome Res.">
        <title>Phylogeny-wide analysis of social amoeba genomes highlights ancient origins for complex intercellular communication.</title>
        <authorList>
            <person name="Heidel A.J."/>
            <person name="Lawal H.M."/>
            <person name="Felder M."/>
            <person name="Schilde C."/>
            <person name="Helps N.R."/>
            <person name="Tunggal B."/>
            <person name="Rivero F."/>
            <person name="John U."/>
            <person name="Schleicher M."/>
            <person name="Eichinger L."/>
            <person name="Platzer M."/>
            <person name="Noegel A.A."/>
            <person name="Schaap P."/>
            <person name="Gloeckner G."/>
        </authorList>
    </citation>
    <scope>NUCLEOTIDE SEQUENCE [LARGE SCALE GENOMIC DNA]</scope>
    <source>
        <strain evidence="8">ATCC 26659 / Pp 5 / PN500</strain>
    </source>
</reference>
<dbReference type="FunFam" id="3.10.50.40:FF:000006">
    <property type="entry name" value="Peptidyl-prolyl cis-trans isomerase"/>
    <property type="match status" value="1"/>
</dbReference>